<organism evidence="2 3">
    <name type="scientific">Thauera sedimentorum</name>
    <dbReference type="NCBI Taxonomy" id="2767595"/>
    <lineage>
        <taxon>Bacteria</taxon>
        <taxon>Pseudomonadati</taxon>
        <taxon>Pseudomonadota</taxon>
        <taxon>Betaproteobacteria</taxon>
        <taxon>Rhodocyclales</taxon>
        <taxon>Zoogloeaceae</taxon>
        <taxon>Thauera</taxon>
    </lineage>
</organism>
<accession>A0ABR9BEF3</accession>
<dbReference type="RefSeq" id="WP_187719283.1">
    <property type="nucleotide sequence ID" value="NZ_JACTAH010000002.1"/>
</dbReference>
<gene>
    <name evidence="2" type="ORF">IFO67_16800</name>
</gene>
<protein>
    <submittedName>
        <fullName evidence="2">TIGR03016 family PEP-CTERM system-associated outer membrane protein</fullName>
    </submittedName>
</protein>
<feature type="signal peptide" evidence="1">
    <location>
        <begin position="1"/>
        <end position="19"/>
    </location>
</feature>
<feature type="chain" id="PRO_5046974260" evidence="1">
    <location>
        <begin position="20"/>
        <end position="495"/>
    </location>
</feature>
<dbReference type="NCBIfam" id="TIGR03016">
    <property type="entry name" value="pepcterm_hypo_1"/>
    <property type="match status" value="1"/>
</dbReference>
<evidence type="ECO:0000313" key="2">
    <source>
        <dbReference type="EMBL" id="MBD8504551.1"/>
    </source>
</evidence>
<evidence type="ECO:0000313" key="3">
    <source>
        <dbReference type="Proteomes" id="UP000603602"/>
    </source>
</evidence>
<keyword evidence="1" id="KW-0732">Signal</keyword>
<dbReference type="InterPro" id="IPR017467">
    <property type="entry name" value="CHP03016_PEP-CTERM"/>
</dbReference>
<keyword evidence="3" id="KW-1185">Reference proteome</keyword>
<name>A0ABR9BEF3_9RHOO</name>
<sequence>MLQCLALALASCAALPVSAQQVRIEPYVSGSLTWTDNLDAASSGGGSGLVADIAPGVSIARDGGRIQGRLDASLRNQVTLSGDKGDSTFLSLLGRGGVEAVDDLFFIDVDASISRDNTSLFGGRIRGDTLNTDSDDEIRTFGIAPRLELRFGDTAATLAYRARWLDSGGELGSQRVGRWLANADNATGFGFFGWGANYGRTDTDYGSSGTTDVSQEEARGILYINVSTQLRLALVGGYESNDYAVRKGESGSITGAGFDWRPNERTIISGVSEKRIFGRGYEFQFKHRRARSSWELGWSRDISSSLQTFDSLLDLPGLRSRYEGLLSGELDPVIREQLERELRALGVTSADLNETVVSNSYFVDRRFRAGFSLIGVRNVLSVSLYRSDRERLGETGFVTLQDDFSIYERIREKSALMSLSHRLSGASAVTATLIRSDARGEGSSAAEIRRTLLSLGLTTRLGPRTTAGLSYRYQKSSGSDDFTENAIIANVAMRF</sequence>
<dbReference type="Proteomes" id="UP000603602">
    <property type="component" value="Unassembled WGS sequence"/>
</dbReference>
<proteinExistence type="predicted"/>
<comment type="caution">
    <text evidence="2">The sequence shown here is derived from an EMBL/GenBank/DDBJ whole genome shotgun (WGS) entry which is preliminary data.</text>
</comment>
<dbReference type="EMBL" id="JACYTO010000002">
    <property type="protein sequence ID" value="MBD8504551.1"/>
    <property type="molecule type" value="Genomic_DNA"/>
</dbReference>
<reference evidence="3" key="1">
    <citation type="submission" date="2023-07" db="EMBL/GenBank/DDBJ databases">
        <title>Thauera sp. CAU 1555 isolated from sand of Yaerae Beach.</title>
        <authorList>
            <person name="Kim W."/>
        </authorList>
    </citation>
    <scope>NUCLEOTIDE SEQUENCE [LARGE SCALE GENOMIC DNA]</scope>
    <source>
        <strain evidence="3">CAU 1555</strain>
    </source>
</reference>
<evidence type="ECO:0000256" key="1">
    <source>
        <dbReference type="SAM" id="SignalP"/>
    </source>
</evidence>